<dbReference type="Proteomes" id="UP000054144">
    <property type="component" value="Unassembled WGS sequence"/>
</dbReference>
<gene>
    <name evidence="1" type="ORF">FISHEDRAFT_15752</name>
</gene>
<dbReference type="EMBL" id="KN881933">
    <property type="protein sequence ID" value="KIY47521.1"/>
    <property type="molecule type" value="Genomic_DNA"/>
</dbReference>
<name>A0A0D7AC64_9AGAR</name>
<dbReference type="AlphaFoldDB" id="A0A0D7AC64"/>
<evidence type="ECO:0000313" key="2">
    <source>
        <dbReference type="Proteomes" id="UP000054144"/>
    </source>
</evidence>
<keyword evidence="2" id="KW-1185">Reference proteome</keyword>
<protein>
    <submittedName>
        <fullName evidence="1">Uncharacterized protein</fullName>
    </submittedName>
</protein>
<accession>A0A0D7AC64</accession>
<evidence type="ECO:0000313" key="1">
    <source>
        <dbReference type="EMBL" id="KIY47521.1"/>
    </source>
</evidence>
<feature type="non-terminal residue" evidence="1">
    <location>
        <position position="120"/>
    </location>
</feature>
<dbReference type="OrthoDB" id="3261081at2759"/>
<organism evidence="1 2">
    <name type="scientific">Fistulina hepatica ATCC 64428</name>
    <dbReference type="NCBI Taxonomy" id="1128425"/>
    <lineage>
        <taxon>Eukaryota</taxon>
        <taxon>Fungi</taxon>
        <taxon>Dikarya</taxon>
        <taxon>Basidiomycota</taxon>
        <taxon>Agaricomycotina</taxon>
        <taxon>Agaricomycetes</taxon>
        <taxon>Agaricomycetidae</taxon>
        <taxon>Agaricales</taxon>
        <taxon>Fistulinaceae</taxon>
        <taxon>Fistulina</taxon>
    </lineage>
</organism>
<proteinExistence type="predicted"/>
<sequence length="120" mass="13286">SGDAPISHDGLESIPETERRHLRHEELYICSGGVNFPMLLRRVRDTLLEVALSIGANALVDEQYRMRLANETARTGSKYVTVIYYSASAIQATGRDPHMPVALKKAVSIPGLMVILQHDD</sequence>
<feature type="non-terminal residue" evidence="1">
    <location>
        <position position="1"/>
    </location>
</feature>
<reference evidence="1 2" key="1">
    <citation type="journal article" date="2015" name="Fungal Genet. Biol.">
        <title>Evolution of novel wood decay mechanisms in Agaricales revealed by the genome sequences of Fistulina hepatica and Cylindrobasidium torrendii.</title>
        <authorList>
            <person name="Floudas D."/>
            <person name="Held B.W."/>
            <person name="Riley R."/>
            <person name="Nagy L.G."/>
            <person name="Koehler G."/>
            <person name="Ransdell A.S."/>
            <person name="Younus H."/>
            <person name="Chow J."/>
            <person name="Chiniquy J."/>
            <person name="Lipzen A."/>
            <person name="Tritt A."/>
            <person name="Sun H."/>
            <person name="Haridas S."/>
            <person name="LaButti K."/>
            <person name="Ohm R.A."/>
            <person name="Kues U."/>
            <person name="Blanchette R.A."/>
            <person name="Grigoriev I.V."/>
            <person name="Minto R.E."/>
            <person name="Hibbett D.S."/>
        </authorList>
    </citation>
    <scope>NUCLEOTIDE SEQUENCE [LARGE SCALE GENOMIC DNA]</scope>
    <source>
        <strain evidence="1 2">ATCC 64428</strain>
    </source>
</reference>